<feature type="region of interest" description="Disordered" evidence="1">
    <location>
        <begin position="44"/>
        <end position="68"/>
    </location>
</feature>
<sequence>MKSSARACVTNRVRCTVRWIAVKQDHEVFAPATPRELAWLAPHAPDHAARRPARAQRAGAVSLERLPR</sequence>
<evidence type="ECO:0000313" key="3">
    <source>
        <dbReference type="Proteomes" id="UP000031843"/>
    </source>
</evidence>
<dbReference type="KEGG" id="cbw:RR42_s2838"/>
<dbReference type="Proteomes" id="UP000031843">
    <property type="component" value="Chromosome secondary"/>
</dbReference>
<dbReference type="AlphaFoldDB" id="A0A0C4YQY6"/>
<organism evidence="2 3">
    <name type="scientific">Cupriavidus basilensis</name>
    <dbReference type="NCBI Taxonomy" id="68895"/>
    <lineage>
        <taxon>Bacteria</taxon>
        <taxon>Pseudomonadati</taxon>
        <taxon>Pseudomonadota</taxon>
        <taxon>Betaproteobacteria</taxon>
        <taxon>Burkholderiales</taxon>
        <taxon>Burkholderiaceae</taxon>
        <taxon>Cupriavidus</taxon>
    </lineage>
</organism>
<evidence type="ECO:0000256" key="1">
    <source>
        <dbReference type="SAM" id="MobiDB-lite"/>
    </source>
</evidence>
<dbReference type="EMBL" id="CP010537">
    <property type="protein sequence ID" value="AJG24419.1"/>
    <property type="molecule type" value="Genomic_DNA"/>
</dbReference>
<reference evidence="2 3" key="1">
    <citation type="journal article" date="2015" name="Genome Announc.">
        <title>Complete Genome Sequence of Cupriavidus basilensis 4G11, Isolated from the Oak Ridge Field Research Center Site.</title>
        <authorList>
            <person name="Ray J."/>
            <person name="Waters R.J."/>
            <person name="Skerker J.M."/>
            <person name="Kuehl J.V."/>
            <person name="Price M.N."/>
            <person name="Huang J."/>
            <person name="Chakraborty R."/>
            <person name="Arkin A.P."/>
            <person name="Deutschbauer A."/>
        </authorList>
    </citation>
    <scope>NUCLEOTIDE SEQUENCE [LARGE SCALE GENOMIC DNA]</scope>
    <source>
        <strain evidence="2">4G11</strain>
    </source>
</reference>
<gene>
    <name evidence="2" type="ORF">RR42_s2838</name>
</gene>
<proteinExistence type="predicted"/>
<keyword evidence="3" id="KW-1185">Reference proteome</keyword>
<name>A0A0C4YQY6_9BURK</name>
<evidence type="ECO:0000313" key="2">
    <source>
        <dbReference type="EMBL" id="AJG24419.1"/>
    </source>
</evidence>
<protein>
    <submittedName>
        <fullName evidence="2">Uncharacterized protein</fullName>
    </submittedName>
</protein>
<accession>A0A0C4YQY6</accession>